<sequence>MLGMPAEMYVFGTQFWMILVSIVFASFVTGFFFVPVFYQLQLTSSYQGGIKAVVWTDTLQTLIMFGAMILIVIIGTVSVGGPSNVWNLSLKGNRIEFF</sequence>
<keyword evidence="8" id="KW-0406">Ion transport</keyword>
<dbReference type="OrthoDB" id="8196388at2759"/>
<dbReference type="InterPro" id="IPR051163">
    <property type="entry name" value="Sodium:Solute_Symporter_SSF"/>
</dbReference>
<evidence type="ECO:0000256" key="8">
    <source>
        <dbReference type="ARBA" id="ARBA00023065"/>
    </source>
</evidence>
<dbReference type="Pfam" id="PF00474">
    <property type="entry name" value="SSF"/>
    <property type="match status" value="1"/>
</dbReference>
<dbReference type="GO" id="GO:0006814">
    <property type="term" value="P:sodium ion transport"/>
    <property type="evidence" value="ECO:0007669"/>
    <property type="project" value="UniProtKB-KW"/>
</dbReference>
<keyword evidence="4" id="KW-1003">Cell membrane</keyword>
<gene>
    <name evidence="13" type="ORF">J437_LFUL005310</name>
</gene>
<keyword evidence="10" id="KW-0739">Sodium transport</keyword>
<dbReference type="GO" id="GO:0015293">
    <property type="term" value="F:symporter activity"/>
    <property type="evidence" value="ECO:0007669"/>
    <property type="project" value="TreeGrafter"/>
</dbReference>
<dbReference type="AlphaFoldDB" id="A0A8K0JYR7"/>
<evidence type="ECO:0000313" key="13">
    <source>
        <dbReference type="EMBL" id="KAG8224741.1"/>
    </source>
</evidence>
<evidence type="ECO:0000256" key="7">
    <source>
        <dbReference type="ARBA" id="ARBA00023053"/>
    </source>
</evidence>
<feature type="non-terminal residue" evidence="13">
    <location>
        <position position="98"/>
    </location>
</feature>
<feature type="transmembrane region" description="Helical" evidence="12">
    <location>
        <begin position="59"/>
        <end position="81"/>
    </location>
</feature>
<keyword evidence="5 12" id="KW-0812">Transmembrane</keyword>
<organism evidence="13 14">
    <name type="scientific">Ladona fulva</name>
    <name type="common">Scarce chaser dragonfly</name>
    <name type="synonym">Libellula fulva</name>
    <dbReference type="NCBI Taxonomy" id="123851"/>
    <lineage>
        <taxon>Eukaryota</taxon>
        <taxon>Metazoa</taxon>
        <taxon>Ecdysozoa</taxon>
        <taxon>Arthropoda</taxon>
        <taxon>Hexapoda</taxon>
        <taxon>Insecta</taxon>
        <taxon>Pterygota</taxon>
        <taxon>Palaeoptera</taxon>
        <taxon>Odonata</taxon>
        <taxon>Epiprocta</taxon>
        <taxon>Anisoptera</taxon>
        <taxon>Libelluloidea</taxon>
        <taxon>Libellulidae</taxon>
        <taxon>Ladona</taxon>
    </lineage>
</organism>
<evidence type="ECO:0000256" key="2">
    <source>
        <dbReference type="ARBA" id="ARBA00006434"/>
    </source>
</evidence>
<dbReference type="InterPro" id="IPR038377">
    <property type="entry name" value="Na/Glc_symporter_sf"/>
</dbReference>
<evidence type="ECO:0000256" key="9">
    <source>
        <dbReference type="ARBA" id="ARBA00023136"/>
    </source>
</evidence>
<dbReference type="PROSITE" id="PS50283">
    <property type="entry name" value="NA_SOLUT_SYMP_3"/>
    <property type="match status" value="1"/>
</dbReference>
<evidence type="ECO:0000256" key="11">
    <source>
        <dbReference type="RuleBase" id="RU362091"/>
    </source>
</evidence>
<dbReference type="InterPro" id="IPR001734">
    <property type="entry name" value="Na/solute_symporter"/>
</dbReference>
<evidence type="ECO:0000256" key="3">
    <source>
        <dbReference type="ARBA" id="ARBA00022448"/>
    </source>
</evidence>
<protein>
    <submittedName>
        <fullName evidence="13">Uncharacterized protein</fullName>
    </submittedName>
</protein>
<reference evidence="13" key="2">
    <citation type="submission" date="2017-10" db="EMBL/GenBank/DDBJ databases">
        <title>Ladona fulva Genome sequencing and assembly.</title>
        <authorList>
            <person name="Murali S."/>
            <person name="Richards S."/>
            <person name="Bandaranaike D."/>
            <person name="Bellair M."/>
            <person name="Blankenburg K."/>
            <person name="Chao H."/>
            <person name="Dinh H."/>
            <person name="Doddapaneni H."/>
            <person name="Dugan-Rocha S."/>
            <person name="Elkadiri S."/>
            <person name="Gnanaolivu R."/>
            <person name="Hernandez B."/>
            <person name="Skinner E."/>
            <person name="Javaid M."/>
            <person name="Lee S."/>
            <person name="Li M."/>
            <person name="Ming W."/>
            <person name="Munidasa M."/>
            <person name="Muniz J."/>
            <person name="Nguyen L."/>
            <person name="Hughes D."/>
            <person name="Osuji N."/>
            <person name="Pu L.-L."/>
            <person name="Puazo M."/>
            <person name="Qu C."/>
            <person name="Quiroz J."/>
            <person name="Raj R."/>
            <person name="Weissenberger G."/>
            <person name="Xin Y."/>
            <person name="Zou X."/>
            <person name="Han Y."/>
            <person name="Worley K."/>
            <person name="Muzny D."/>
            <person name="Gibbs R."/>
        </authorList>
    </citation>
    <scope>NUCLEOTIDE SEQUENCE</scope>
    <source>
        <strain evidence="13">Sampled in the wild</strain>
    </source>
</reference>
<evidence type="ECO:0000256" key="10">
    <source>
        <dbReference type="ARBA" id="ARBA00023201"/>
    </source>
</evidence>
<keyword evidence="6 12" id="KW-1133">Transmembrane helix</keyword>
<dbReference type="GO" id="GO:0005886">
    <property type="term" value="C:plasma membrane"/>
    <property type="evidence" value="ECO:0007669"/>
    <property type="project" value="UniProtKB-SubCell"/>
</dbReference>
<evidence type="ECO:0000256" key="4">
    <source>
        <dbReference type="ARBA" id="ARBA00022475"/>
    </source>
</evidence>
<comment type="caution">
    <text evidence="13">The sequence shown here is derived from an EMBL/GenBank/DDBJ whole genome shotgun (WGS) entry which is preliminary data.</text>
</comment>
<keyword evidence="3" id="KW-0813">Transport</keyword>
<dbReference type="EMBL" id="KZ308211">
    <property type="protein sequence ID" value="KAG8224741.1"/>
    <property type="molecule type" value="Genomic_DNA"/>
</dbReference>
<evidence type="ECO:0000256" key="1">
    <source>
        <dbReference type="ARBA" id="ARBA00004651"/>
    </source>
</evidence>
<keyword evidence="14" id="KW-1185">Reference proteome</keyword>
<keyword evidence="9 12" id="KW-0472">Membrane</keyword>
<dbReference type="PANTHER" id="PTHR42985">
    <property type="entry name" value="SODIUM-COUPLED MONOCARBOXYLATE TRANSPORTER"/>
    <property type="match status" value="1"/>
</dbReference>
<evidence type="ECO:0000256" key="12">
    <source>
        <dbReference type="SAM" id="Phobius"/>
    </source>
</evidence>
<dbReference type="PANTHER" id="PTHR42985:SF39">
    <property type="entry name" value="GH10366P"/>
    <property type="match status" value="1"/>
</dbReference>
<name>A0A8K0JYR7_LADFU</name>
<comment type="similarity">
    <text evidence="2 11">Belongs to the sodium:solute symporter (SSF) (TC 2.A.21) family.</text>
</comment>
<evidence type="ECO:0000313" key="14">
    <source>
        <dbReference type="Proteomes" id="UP000792457"/>
    </source>
</evidence>
<evidence type="ECO:0000256" key="6">
    <source>
        <dbReference type="ARBA" id="ARBA00022989"/>
    </source>
</evidence>
<dbReference type="Proteomes" id="UP000792457">
    <property type="component" value="Unassembled WGS sequence"/>
</dbReference>
<feature type="transmembrane region" description="Helical" evidence="12">
    <location>
        <begin position="15"/>
        <end position="38"/>
    </location>
</feature>
<evidence type="ECO:0000256" key="5">
    <source>
        <dbReference type="ARBA" id="ARBA00022692"/>
    </source>
</evidence>
<keyword evidence="7" id="KW-0915">Sodium</keyword>
<comment type="subcellular location">
    <subcellularLocation>
        <location evidence="1">Cell membrane</location>
        <topology evidence="1">Multi-pass membrane protein</topology>
    </subcellularLocation>
</comment>
<reference evidence="13" key="1">
    <citation type="submission" date="2013-04" db="EMBL/GenBank/DDBJ databases">
        <authorList>
            <person name="Qu J."/>
            <person name="Murali S.C."/>
            <person name="Bandaranaike D."/>
            <person name="Bellair M."/>
            <person name="Blankenburg K."/>
            <person name="Chao H."/>
            <person name="Dinh H."/>
            <person name="Doddapaneni H."/>
            <person name="Downs B."/>
            <person name="Dugan-Rocha S."/>
            <person name="Elkadiri S."/>
            <person name="Gnanaolivu R.D."/>
            <person name="Hernandez B."/>
            <person name="Javaid M."/>
            <person name="Jayaseelan J.C."/>
            <person name="Lee S."/>
            <person name="Li M."/>
            <person name="Ming W."/>
            <person name="Munidasa M."/>
            <person name="Muniz J."/>
            <person name="Nguyen L."/>
            <person name="Ongeri F."/>
            <person name="Osuji N."/>
            <person name="Pu L.-L."/>
            <person name="Puazo M."/>
            <person name="Qu C."/>
            <person name="Quiroz J."/>
            <person name="Raj R."/>
            <person name="Weissenberger G."/>
            <person name="Xin Y."/>
            <person name="Zou X."/>
            <person name="Han Y."/>
            <person name="Richards S."/>
            <person name="Worley K."/>
            <person name="Muzny D."/>
            <person name="Gibbs R."/>
        </authorList>
    </citation>
    <scope>NUCLEOTIDE SEQUENCE</scope>
    <source>
        <strain evidence="13">Sampled in the wild</strain>
    </source>
</reference>
<accession>A0A8K0JYR7</accession>
<proteinExistence type="inferred from homology"/>
<dbReference type="Gene3D" id="1.20.1730.10">
    <property type="entry name" value="Sodium/glucose cotransporter"/>
    <property type="match status" value="2"/>
</dbReference>